<feature type="region of interest" description="Disordered" evidence="1">
    <location>
        <begin position="26"/>
        <end position="79"/>
    </location>
</feature>
<organism evidence="2 3">
    <name type="scientific">[Myrmecia] bisecta</name>
    <dbReference type="NCBI Taxonomy" id="41462"/>
    <lineage>
        <taxon>Eukaryota</taxon>
        <taxon>Viridiplantae</taxon>
        <taxon>Chlorophyta</taxon>
        <taxon>core chlorophytes</taxon>
        <taxon>Trebouxiophyceae</taxon>
        <taxon>Trebouxiales</taxon>
        <taxon>Trebouxiaceae</taxon>
        <taxon>Myrmecia</taxon>
    </lineage>
</organism>
<name>A0AAW1PP65_9CHLO</name>
<dbReference type="AlphaFoldDB" id="A0AAW1PP65"/>
<reference evidence="2 3" key="1">
    <citation type="journal article" date="2024" name="Nat. Commun.">
        <title>Phylogenomics reveals the evolutionary origins of lichenization in chlorophyte algae.</title>
        <authorList>
            <person name="Puginier C."/>
            <person name="Libourel C."/>
            <person name="Otte J."/>
            <person name="Skaloud P."/>
            <person name="Haon M."/>
            <person name="Grisel S."/>
            <person name="Petersen M."/>
            <person name="Berrin J.G."/>
            <person name="Delaux P.M."/>
            <person name="Dal Grande F."/>
            <person name="Keller J."/>
        </authorList>
    </citation>
    <scope>NUCLEOTIDE SEQUENCE [LARGE SCALE GENOMIC DNA]</scope>
    <source>
        <strain evidence="2 3">SAG 2043</strain>
    </source>
</reference>
<evidence type="ECO:0000313" key="3">
    <source>
        <dbReference type="Proteomes" id="UP001489004"/>
    </source>
</evidence>
<accession>A0AAW1PP65</accession>
<dbReference type="PANTHER" id="PTHR35690:SF1">
    <property type="entry name" value="OS01G0363500 PROTEIN"/>
    <property type="match status" value="1"/>
</dbReference>
<sequence length="272" mass="29499">MVVQSVSRTHTCLLRAQTCRVTANRKGLGHRGSLPINRAQPYRISRPVRPVTAVAEPSQESKTSSSAKPSASAKPAPDTQKVVELLKAAAKRPGSVPKAAVFAALRDLEAAKLPEDDWVHKLGGTKSPGRRWKLVYTVGSDALTAANKGESKGSGYYFPLQAVQRWDAEASEIENGVYFGWLGALLFSGPFSMKGKKLDFTFEDLSLRLGPKTFKFGLPTSVGGEKQKGKSPFFLFAYVDDNICVARGRGGGLAFWVRTTPTWEVSRGIIAK</sequence>
<protein>
    <recommendedName>
        <fullName evidence="4">Plastid lipid-associated protein/fibrillin conserved domain-containing protein</fullName>
    </recommendedName>
</protein>
<comment type="caution">
    <text evidence="2">The sequence shown here is derived from an EMBL/GenBank/DDBJ whole genome shotgun (WGS) entry which is preliminary data.</text>
</comment>
<evidence type="ECO:0000313" key="2">
    <source>
        <dbReference type="EMBL" id="KAK9810200.1"/>
    </source>
</evidence>
<evidence type="ECO:0008006" key="4">
    <source>
        <dbReference type="Google" id="ProtNLM"/>
    </source>
</evidence>
<gene>
    <name evidence="2" type="ORF">WJX72_006526</name>
</gene>
<proteinExistence type="predicted"/>
<dbReference type="PANTHER" id="PTHR35690">
    <property type="entry name" value="OS01G0363500 PROTEIN"/>
    <property type="match status" value="1"/>
</dbReference>
<evidence type="ECO:0000256" key="1">
    <source>
        <dbReference type="SAM" id="MobiDB-lite"/>
    </source>
</evidence>
<dbReference type="Proteomes" id="UP001489004">
    <property type="component" value="Unassembled WGS sequence"/>
</dbReference>
<dbReference type="EMBL" id="JALJOR010000010">
    <property type="protein sequence ID" value="KAK9810200.1"/>
    <property type="molecule type" value="Genomic_DNA"/>
</dbReference>
<feature type="compositionally biased region" description="Low complexity" evidence="1">
    <location>
        <begin position="55"/>
        <end position="77"/>
    </location>
</feature>
<keyword evidence="3" id="KW-1185">Reference proteome</keyword>